<organism evidence="2 3">
    <name type="scientific">Cinchona calisaya</name>
    <dbReference type="NCBI Taxonomy" id="153742"/>
    <lineage>
        <taxon>Eukaryota</taxon>
        <taxon>Viridiplantae</taxon>
        <taxon>Streptophyta</taxon>
        <taxon>Embryophyta</taxon>
        <taxon>Tracheophyta</taxon>
        <taxon>Spermatophyta</taxon>
        <taxon>Magnoliopsida</taxon>
        <taxon>eudicotyledons</taxon>
        <taxon>Gunneridae</taxon>
        <taxon>Pentapetalae</taxon>
        <taxon>asterids</taxon>
        <taxon>lamiids</taxon>
        <taxon>Gentianales</taxon>
        <taxon>Rubiaceae</taxon>
        <taxon>Cinchonoideae</taxon>
        <taxon>Cinchoneae</taxon>
        <taxon>Cinchona</taxon>
    </lineage>
</organism>
<protein>
    <recommendedName>
        <fullName evidence="1">RNase H type-1 domain-containing protein</fullName>
    </recommendedName>
</protein>
<evidence type="ECO:0000313" key="2">
    <source>
        <dbReference type="EMBL" id="KAL3527838.1"/>
    </source>
</evidence>
<dbReference type="AlphaFoldDB" id="A0ABD3ADQ8"/>
<proteinExistence type="predicted"/>
<sequence length="101" mass="10727">MVTVMVNLPCKVSRSPSLTSVLVKWILPPVGTFKLNFDGSSLSTDHAGGGRVLQDSLGSLILASVNRYGQATNMVVESRALLDGLHMCCVSGFLDICVESD</sequence>
<dbReference type="InterPro" id="IPR002156">
    <property type="entry name" value="RNaseH_domain"/>
</dbReference>
<dbReference type="Gene3D" id="3.30.420.10">
    <property type="entry name" value="Ribonuclease H-like superfamily/Ribonuclease H"/>
    <property type="match status" value="1"/>
</dbReference>
<comment type="caution">
    <text evidence="2">The sequence shown here is derived from an EMBL/GenBank/DDBJ whole genome shotgun (WGS) entry which is preliminary data.</text>
</comment>
<dbReference type="EMBL" id="JBJUIK010000005">
    <property type="protein sequence ID" value="KAL3527838.1"/>
    <property type="molecule type" value="Genomic_DNA"/>
</dbReference>
<dbReference type="PANTHER" id="PTHR47723:SF19">
    <property type="entry name" value="POLYNUCLEOTIDYL TRANSFERASE, RIBONUCLEASE H-LIKE SUPERFAMILY PROTEIN"/>
    <property type="match status" value="1"/>
</dbReference>
<accession>A0ABD3ADQ8</accession>
<gene>
    <name evidence="2" type="ORF">ACH5RR_012494</name>
</gene>
<evidence type="ECO:0000259" key="1">
    <source>
        <dbReference type="Pfam" id="PF13456"/>
    </source>
</evidence>
<keyword evidence="3" id="KW-1185">Reference proteome</keyword>
<evidence type="ECO:0000313" key="3">
    <source>
        <dbReference type="Proteomes" id="UP001630127"/>
    </source>
</evidence>
<dbReference type="PANTHER" id="PTHR47723">
    <property type="entry name" value="OS05G0353850 PROTEIN"/>
    <property type="match status" value="1"/>
</dbReference>
<dbReference type="Proteomes" id="UP001630127">
    <property type="component" value="Unassembled WGS sequence"/>
</dbReference>
<dbReference type="InterPro" id="IPR053151">
    <property type="entry name" value="RNase_H-like"/>
</dbReference>
<dbReference type="InterPro" id="IPR036397">
    <property type="entry name" value="RNaseH_sf"/>
</dbReference>
<reference evidence="2 3" key="1">
    <citation type="submission" date="2024-11" db="EMBL/GenBank/DDBJ databases">
        <title>A near-complete genome assembly of Cinchona calisaya.</title>
        <authorList>
            <person name="Lian D.C."/>
            <person name="Zhao X.W."/>
            <person name="Wei L."/>
        </authorList>
    </citation>
    <scope>NUCLEOTIDE SEQUENCE [LARGE SCALE GENOMIC DNA]</scope>
    <source>
        <tissue evidence="2">Nenye</tissue>
    </source>
</reference>
<feature type="domain" description="RNase H type-1" evidence="1">
    <location>
        <begin position="36"/>
        <end position="101"/>
    </location>
</feature>
<dbReference type="Pfam" id="PF13456">
    <property type="entry name" value="RVT_3"/>
    <property type="match status" value="1"/>
</dbReference>
<dbReference type="InterPro" id="IPR012337">
    <property type="entry name" value="RNaseH-like_sf"/>
</dbReference>
<name>A0ABD3ADQ8_9GENT</name>
<dbReference type="SUPFAM" id="SSF53098">
    <property type="entry name" value="Ribonuclease H-like"/>
    <property type="match status" value="1"/>
</dbReference>